<reference evidence="3" key="1">
    <citation type="submission" date="2018-07" db="EMBL/GenBank/DDBJ databases">
        <authorList>
            <person name="Quirk P.G."/>
            <person name="Krulwich T.A."/>
        </authorList>
    </citation>
    <scope>NUCLEOTIDE SEQUENCE</scope>
    <source>
        <strain evidence="3">Anand</strain>
    </source>
</reference>
<sequence>MNKITLAKFIFTGTKVNDEHEDIYDIIKSVDGTGNVEYDVQEFHQCHQVVDFHELEIPINSTDNEEFESQITSNTLENISVVTTQKLSGSEEYNSQLSKDNGSVNVIIEDDREYPRNSCIFNPIGCMFSTKAFSFIPNSISDQSNLLYSNYTPLTEFRSEFTGKYDKFIKSIVGSLNLVLMLFAMFVPLFLHLFCQFRLYNNLWDIRTESKSNKLMSDKESGDSILKHLAHFETFYFVGVLIYSSIQVIGFLITHYQYKICLENLCLESIEDSRNTFQELKDEALERLEHIYSNNKMLGKSNLKNSKMKLIKDFDEASGQFNESKLQYVWNKMKGLKIKVFFLKIWGPFVINLILTATLCFNLYYKRVRMNKRVPLGHAKIVSDLQWYAAIEYEGLWWIFAVFALNIATWICLCWINRRDSFLNSLCKAKGSINKIVKELTKDVSREIWNKEMMNILSRSFVHESEDWPKYQKFSSEIKINLNKPKSCPYICKHTFNEIT</sequence>
<organism evidence="3">
    <name type="scientific">Theileria annulata</name>
    <dbReference type="NCBI Taxonomy" id="5874"/>
    <lineage>
        <taxon>Eukaryota</taxon>
        <taxon>Sar</taxon>
        <taxon>Alveolata</taxon>
        <taxon>Apicomplexa</taxon>
        <taxon>Aconoidasida</taxon>
        <taxon>Piroplasmida</taxon>
        <taxon>Theileriidae</taxon>
        <taxon>Theileria</taxon>
    </lineage>
</organism>
<protein>
    <submittedName>
        <fullName evidence="3">Uncharacterized protein</fullName>
    </submittedName>
</protein>
<proteinExistence type="predicted"/>
<feature type="transmembrane region" description="Helical" evidence="1">
    <location>
        <begin position="234"/>
        <end position="253"/>
    </location>
</feature>
<keyword evidence="1" id="KW-0472">Membrane</keyword>
<dbReference type="AlphaFoldDB" id="A0A3B0MIM8"/>
<dbReference type="EMBL" id="UIVS01000001">
    <property type="protein sequence ID" value="SVP89877.1"/>
    <property type="molecule type" value="Genomic_DNA"/>
</dbReference>
<evidence type="ECO:0000313" key="3">
    <source>
        <dbReference type="EMBL" id="SVP89877.1"/>
    </source>
</evidence>
<feature type="transmembrane region" description="Helical" evidence="1">
    <location>
        <begin position="172"/>
        <end position="194"/>
    </location>
</feature>
<evidence type="ECO:0000313" key="2">
    <source>
        <dbReference type="EMBL" id="SVP88725.1"/>
    </source>
</evidence>
<feature type="transmembrane region" description="Helical" evidence="1">
    <location>
        <begin position="395"/>
        <end position="416"/>
    </location>
</feature>
<dbReference type="VEuPathDB" id="PiroplasmaDB:TA20185"/>
<name>A0A3B0MIM8_THEAN</name>
<accession>A0A3B0MIM8</accession>
<feature type="transmembrane region" description="Helical" evidence="1">
    <location>
        <begin position="341"/>
        <end position="365"/>
    </location>
</feature>
<gene>
    <name evidence="2" type="ORF">TAT_000058000</name>
    <name evidence="3" type="ORF">TAV_000057800</name>
</gene>
<evidence type="ECO:0000256" key="1">
    <source>
        <dbReference type="SAM" id="Phobius"/>
    </source>
</evidence>
<keyword evidence="1" id="KW-0812">Transmembrane</keyword>
<keyword evidence="1" id="KW-1133">Transmembrane helix</keyword>
<dbReference type="EMBL" id="UIVT01000001">
    <property type="protein sequence ID" value="SVP88725.1"/>
    <property type="molecule type" value="Genomic_DNA"/>
</dbReference>